<evidence type="ECO:0000259" key="11">
    <source>
        <dbReference type="PROSITE" id="PS51319"/>
    </source>
</evidence>
<comment type="caution">
    <text evidence="12">The sequence shown here is derived from an EMBL/GenBank/DDBJ whole genome shotgun (WGS) entry which is preliminary data.</text>
</comment>
<dbReference type="InterPro" id="IPR017923">
    <property type="entry name" value="TFIIS_N"/>
</dbReference>
<dbReference type="Pfam" id="PF08711">
    <property type="entry name" value="Med26"/>
    <property type="match status" value="1"/>
</dbReference>
<dbReference type="InterPro" id="IPR003617">
    <property type="entry name" value="TFIIS/CRSP70_N_sub"/>
</dbReference>
<comment type="similarity">
    <text evidence="2">Belongs to the Mediator complex subunit 26 family.</text>
</comment>
<dbReference type="InterPro" id="IPR042376">
    <property type="entry name" value="MED26"/>
</dbReference>
<dbReference type="AlphaFoldDB" id="A0A8T0D0H3"/>
<evidence type="ECO:0000256" key="8">
    <source>
        <dbReference type="ARBA" id="ARBA00031968"/>
    </source>
</evidence>
<protein>
    <recommendedName>
        <fullName evidence="3">Mediator of RNA polymerase II transcription subunit 26</fullName>
    </recommendedName>
    <alternativeName>
        <fullName evidence="8">Mediator complex subunit 26</fullName>
    </alternativeName>
</protein>
<evidence type="ECO:0000256" key="3">
    <source>
        <dbReference type="ARBA" id="ARBA00019686"/>
    </source>
</evidence>
<reference evidence="12 13" key="1">
    <citation type="submission" date="2019-07" db="EMBL/GenBank/DDBJ databases">
        <title>Annotation for the trematode Paragonimus westermani.</title>
        <authorList>
            <person name="Choi Y.-J."/>
        </authorList>
    </citation>
    <scope>NUCLEOTIDE SEQUENCE [LARGE SCALE GENOMIC DNA]</scope>
    <source>
        <strain evidence="12">180907_Pwestermani</strain>
    </source>
</reference>
<feature type="compositionally biased region" description="Basic and acidic residues" evidence="10">
    <location>
        <begin position="481"/>
        <end position="497"/>
    </location>
</feature>
<dbReference type="GO" id="GO:0006357">
    <property type="term" value="P:regulation of transcription by RNA polymerase II"/>
    <property type="evidence" value="ECO:0007669"/>
    <property type="project" value="InterPro"/>
</dbReference>
<dbReference type="EMBL" id="JTDF01021807">
    <property type="protein sequence ID" value="KAF8561355.1"/>
    <property type="molecule type" value="Genomic_DNA"/>
</dbReference>
<dbReference type="PANTHER" id="PTHR15201">
    <property type="entry name" value="CRSP70"/>
    <property type="match status" value="1"/>
</dbReference>
<feature type="compositionally biased region" description="Polar residues" evidence="10">
    <location>
        <begin position="209"/>
        <end position="240"/>
    </location>
</feature>
<evidence type="ECO:0000256" key="9">
    <source>
        <dbReference type="PROSITE-ProRule" id="PRU00649"/>
    </source>
</evidence>
<keyword evidence="7 9" id="KW-0539">Nucleus</keyword>
<dbReference type="PANTHER" id="PTHR15201:SF1">
    <property type="entry name" value="MEDIATOR OF RNA POLYMERASE II TRANSCRIPTION SUBUNIT 26"/>
    <property type="match status" value="1"/>
</dbReference>
<evidence type="ECO:0000256" key="10">
    <source>
        <dbReference type="SAM" id="MobiDB-lite"/>
    </source>
</evidence>
<proteinExistence type="inferred from homology"/>
<dbReference type="SMART" id="SM00509">
    <property type="entry name" value="TFS2N"/>
    <property type="match status" value="1"/>
</dbReference>
<dbReference type="Gene3D" id="1.20.930.10">
    <property type="entry name" value="Conserved domain common to transcription factors TFIIS, elongin A, CRSP70"/>
    <property type="match status" value="1"/>
</dbReference>
<feature type="compositionally biased region" description="Polar residues" evidence="10">
    <location>
        <begin position="254"/>
        <end position="263"/>
    </location>
</feature>
<feature type="compositionally biased region" description="Polar residues" evidence="10">
    <location>
        <begin position="186"/>
        <end position="195"/>
    </location>
</feature>
<gene>
    <name evidence="12" type="ORF">P879_08065</name>
</gene>
<dbReference type="OrthoDB" id="550309at2759"/>
<dbReference type="Proteomes" id="UP000699462">
    <property type="component" value="Unassembled WGS sequence"/>
</dbReference>
<evidence type="ECO:0000256" key="2">
    <source>
        <dbReference type="ARBA" id="ARBA00009681"/>
    </source>
</evidence>
<evidence type="ECO:0000313" key="13">
    <source>
        <dbReference type="Proteomes" id="UP000699462"/>
    </source>
</evidence>
<keyword evidence="13" id="KW-1185">Reference proteome</keyword>
<comment type="subcellular location">
    <subcellularLocation>
        <location evidence="1 9">Nucleus</location>
    </subcellularLocation>
</comment>
<dbReference type="InterPro" id="IPR035441">
    <property type="entry name" value="TFIIS/LEDGF_dom_sf"/>
</dbReference>
<organism evidence="12 13">
    <name type="scientific">Paragonimus westermani</name>
    <dbReference type="NCBI Taxonomy" id="34504"/>
    <lineage>
        <taxon>Eukaryota</taxon>
        <taxon>Metazoa</taxon>
        <taxon>Spiralia</taxon>
        <taxon>Lophotrochozoa</taxon>
        <taxon>Platyhelminthes</taxon>
        <taxon>Trematoda</taxon>
        <taxon>Digenea</taxon>
        <taxon>Plagiorchiida</taxon>
        <taxon>Troglotremata</taxon>
        <taxon>Troglotrematidae</taxon>
        <taxon>Paragonimus</taxon>
    </lineage>
</organism>
<dbReference type="SUPFAM" id="SSF47676">
    <property type="entry name" value="Conserved domain common to transcription factors TFIIS, elongin A, CRSP70"/>
    <property type="match status" value="1"/>
</dbReference>
<feature type="domain" description="TFIIS N-terminal" evidence="11">
    <location>
        <begin position="49"/>
        <end position="126"/>
    </location>
</feature>
<evidence type="ECO:0000256" key="5">
    <source>
        <dbReference type="ARBA" id="ARBA00023159"/>
    </source>
</evidence>
<dbReference type="GO" id="GO:0003712">
    <property type="term" value="F:transcription coregulator activity"/>
    <property type="evidence" value="ECO:0007669"/>
    <property type="project" value="TreeGrafter"/>
</dbReference>
<dbReference type="GO" id="GO:0010628">
    <property type="term" value="P:positive regulation of gene expression"/>
    <property type="evidence" value="ECO:0007669"/>
    <property type="project" value="TreeGrafter"/>
</dbReference>
<keyword evidence="5" id="KW-0010">Activator</keyword>
<feature type="compositionally biased region" description="Polar residues" evidence="10">
    <location>
        <begin position="430"/>
        <end position="452"/>
    </location>
</feature>
<feature type="compositionally biased region" description="Basic residues" evidence="10">
    <location>
        <begin position="498"/>
        <end position="512"/>
    </location>
</feature>
<evidence type="ECO:0000256" key="1">
    <source>
        <dbReference type="ARBA" id="ARBA00004123"/>
    </source>
</evidence>
<evidence type="ECO:0000256" key="4">
    <source>
        <dbReference type="ARBA" id="ARBA00023015"/>
    </source>
</evidence>
<feature type="region of interest" description="Disordered" evidence="10">
    <location>
        <begin position="186"/>
        <end position="263"/>
    </location>
</feature>
<dbReference type="GO" id="GO:0016592">
    <property type="term" value="C:mediator complex"/>
    <property type="evidence" value="ECO:0007669"/>
    <property type="project" value="InterPro"/>
</dbReference>
<evidence type="ECO:0000256" key="7">
    <source>
        <dbReference type="ARBA" id="ARBA00023242"/>
    </source>
</evidence>
<dbReference type="PROSITE" id="PS51319">
    <property type="entry name" value="TFIIS_N"/>
    <property type="match status" value="1"/>
</dbReference>
<feature type="compositionally biased region" description="Polar residues" evidence="10">
    <location>
        <begin position="463"/>
        <end position="480"/>
    </location>
</feature>
<sequence>MVRAAPTCFNVSQLSIWRVIHGPCCCGCASAPDVGGSSMYHAVMSNTLNSIMLILRNGLDSAQNIKNKDAVVDAVGQLETFPMTMSQLQDTRIGQLLQTIRHKVDAPLQKRIRSVIKAWQKLLSPEFASLSVIPLKCTESAAHPSVLSTKADVRNTFTTPTKVLNRENSRNVSQRFVSSFVSSDLTVDQRNSPSGTFPEATPRPLKRGYSSSTDLSDTFIHNQSPAASNSSELPPSTKVTPPSKRLKPHAIESPQVSLCSSKSQSQTVPASLVNGGRHADTTVNIQNAVKSTNSFLGKLSVSAIPSRNLCDKSHTPATPSKEDKSHIAMRLAKVKSTAELVQAAGDCIDSATADRILTNQICKEADPPRPSIVSQLIKPRHVKATPALTPGRTVSQSRGLCPTALRPSIPTHPVEQSLSMPAFTEKSGSKAETSNKNVIASKSCTEATSTYSPPVWRNAGEPSLSTNGKSRLPTRPSQASDVERTLVDTDSDTQKCKEKNRKKKHKHRHKHYHPDETSHRVNRHPTVNTPPVTNHLDDWPTLPPLPNRIDWHSLEGSVSQTNGKGSHDNNSLVNHLLFGEWPGVNRTFDDEGHLRLPTELYSLTIDDQYLHVLPWVDLDGSKRQFFPPSSTQDLDQLTDLPEPW</sequence>
<evidence type="ECO:0000313" key="12">
    <source>
        <dbReference type="EMBL" id="KAF8561355.1"/>
    </source>
</evidence>
<accession>A0A8T0D0H3</accession>
<feature type="region of interest" description="Disordered" evidence="10">
    <location>
        <begin position="405"/>
        <end position="524"/>
    </location>
</feature>
<name>A0A8T0D0H3_9TREM</name>
<keyword evidence="4" id="KW-0805">Transcription regulation</keyword>
<keyword evidence="6" id="KW-0804">Transcription</keyword>
<dbReference type="GO" id="GO:0070847">
    <property type="term" value="C:core mediator complex"/>
    <property type="evidence" value="ECO:0007669"/>
    <property type="project" value="TreeGrafter"/>
</dbReference>
<evidence type="ECO:0000256" key="6">
    <source>
        <dbReference type="ARBA" id="ARBA00023163"/>
    </source>
</evidence>